<keyword evidence="2" id="KW-1185">Reference proteome</keyword>
<name>A0A9P0F6P5_BEMTA</name>
<reference evidence="1" key="1">
    <citation type="submission" date="2021-12" db="EMBL/GenBank/DDBJ databases">
        <authorList>
            <person name="King R."/>
        </authorList>
    </citation>
    <scope>NUCLEOTIDE SEQUENCE</scope>
</reference>
<dbReference type="EMBL" id="OU963867">
    <property type="protein sequence ID" value="CAH0392032.1"/>
    <property type="molecule type" value="Genomic_DNA"/>
</dbReference>
<proteinExistence type="predicted"/>
<gene>
    <name evidence="1" type="ORF">BEMITA_LOCUS10591</name>
</gene>
<dbReference type="Proteomes" id="UP001152759">
    <property type="component" value="Chromosome 6"/>
</dbReference>
<evidence type="ECO:0000313" key="2">
    <source>
        <dbReference type="Proteomes" id="UP001152759"/>
    </source>
</evidence>
<organism evidence="1 2">
    <name type="scientific">Bemisia tabaci</name>
    <name type="common">Sweetpotato whitefly</name>
    <name type="synonym">Aleurodes tabaci</name>
    <dbReference type="NCBI Taxonomy" id="7038"/>
    <lineage>
        <taxon>Eukaryota</taxon>
        <taxon>Metazoa</taxon>
        <taxon>Ecdysozoa</taxon>
        <taxon>Arthropoda</taxon>
        <taxon>Hexapoda</taxon>
        <taxon>Insecta</taxon>
        <taxon>Pterygota</taxon>
        <taxon>Neoptera</taxon>
        <taxon>Paraneoptera</taxon>
        <taxon>Hemiptera</taxon>
        <taxon>Sternorrhyncha</taxon>
        <taxon>Aleyrodoidea</taxon>
        <taxon>Aleyrodidae</taxon>
        <taxon>Aleyrodinae</taxon>
        <taxon>Bemisia</taxon>
    </lineage>
</organism>
<protein>
    <submittedName>
        <fullName evidence="1">Uncharacterized protein</fullName>
    </submittedName>
</protein>
<accession>A0A9P0F6P5</accession>
<sequence length="173" mass="20291">MVQICLLGLVERASAEFQPERIAKYFDRPELTIFYERVGAQVKARQNFQLQLGIQLRAFKGHLRGFEDLRWDRDYNQFRMEISTPCGLKQRIILVETRAGVSPLNEELHQQFFNSTAGDWDDWVNKFNEMEAEIRIFKEAHRAAYKNVRTIYIQTFSAKVISRFTKTFSGTAS</sequence>
<evidence type="ECO:0000313" key="1">
    <source>
        <dbReference type="EMBL" id="CAH0392032.1"/>
    </source>
</evidence>
<dbReference type="AlphaFoldDB" id="A0A9P0F6P5"/>